<evidence type="ECO:0000313" key="11">
    <source>
        <dbReference type="EMBL" id="AMD20353.1"/>
    </source>
</evidence>
<dbReference type="AlphaFoldDB" id="A0A109UYZ9"/>
<keyword evidence="7 10" id="KW-0472">Membrane</keyword>
<dbReference type="STRING" id="45286.A0A109UYZ9"/>
<dbReference type="PANTHER" id="PTHR28097:SF1">
    <property type="entry name" value="PHEROMONE A FACTOR RECEPTOR"/>
    <property type="match status" value="1"/>
</dbReference>
<dbReference type="CDD" id="cd14966">
    <property type="entry name" value="7tmD_STE3"/>
    <property type="match status" value="1"/>
</dbReference>
<gene>
    <name evidence="11" type="ORF">AW171_hschr42242</name>
</gene>
<keyword evidence="6" id="KW-0297">G-protein coupled receptor</keyword>
<dbReference type="PANTHER" id="PTHR28097">
    <property type="entry name" value="PHEROMONE A FACTOR RECEPTOR"/>
    <property type="match status" value="1"/>
</dbReference>
<keyword evidence="9" id="KW-0807">Transducer</keyword>
<accession>A0A109UYZ9</accession>
<dbReference type="GO" id="GO:0000750">
    <property type="term" value="P:pheromone-dependent signal transduction involved in conjugation with cellular fusion"/>
    <property type="evidence" value="ECO:0007669"/>
    <property type="project" value="TreeGrafter"/>
</dbReference>
<comment type="similarity">
    <text evidence="2">Belongs to the G-protein coupled receptor 4 family.</text>
</comment>
<protein>
    <submittedName>
        <fullName evidence="11">HDL391Cp</fullName>
    </submittedName>
</protein>
<dbReference type="GeneID" id="28723596"/>
<dbReference type="GO" id="GO:0004932">
    <property type="term" value="F:mating-type factor pheromone receptor activity"/>
    <property type="evidence" value="ECO:0007669"/>
    <property type="project" value="InterPro"/>
</dbReference>
<feature type="transmembrane region" description="Helical" evidence="10">
    <location>
        <begin position="209"/>
        <end position="229"/>
    </location>
</feature>
<evidence type="ECO:0000256" key="5">
    <source>
        <dbReference type="ARBA" id="ARBA00022989"/>
    </source>
</evidence>
<evidence type="ECO:0000256" key="10">
    <source>
        <dbReference type="SAM" id="Phobius"/>
    </source>
</evidence>
<keyword evidence="4 10" id="KW-0812">Transmembrane</keyword>
<organism evidence="11 12">
    <name type="scientific">Eremothecium sinecaudum</name>
    <dbReference type="NCBI Taxonomy" id="45286"/>
    <lineage>
        <taxon>Eukaryota</taxon>
        <taxon>Fungi</taxon>
        <taxon>Dikarya</taxon>
        <taxon>Ascomycota</taxon>
        <taxon>Saccharomycotina</taxon>
        <taxon>Saccharomycetes</taxon>
        <taxon>Saccharomycetales</taxon>
        <taxon>Saccharomycetaceae</taxon>
        <taxon>Eremothecium</taxon>
    </lineage>
</organism>
<evidence type="ECO:0000256" key="4">
    <source>
        <dbReference type="ARBA" id="ARBA00022692"/>
    </source>
</evidence>
<dbReference type="InterPro" id="IPR001499">
    <property type="entry name" value="GPCR_STE3"/>
</dbReference>
<evidence type="ECO:0000313" key="12">
    <source>
        <dbReference type="Proteomes" id="UP000243052"/>
    </source>
</evidence>
<evidence type="ECO:0000256" key="2">
    <source>
        <dbReference type="ARBA" id="ARBA00011085"/>
    </source>
</evidence>
<reference evidence="11 12" key="1">
    <citation type="submission" date="2016-01" db="EMBL/GenBank/DDBJ databases">
        <title>Genome sequence of the yeast Holleya sinecauda.</title>
        <authorList>
            <person name="Dietrich F.S."/>
        </authorList>
    </citation>
    <scope>NUCLEOTIDE SEQUENCE [LARGE SCALE GENOMIC DNA]</scope>
    <source>
        <strain evidence="11 12">ATCC 58844</strain>
    </source>
</reference>
<feature type="transmembrane region" description="Helical" evidence="10">
    <location>
        <begin position="113"/>
        <end position="134"/>
    </location>
</feature>
<keyword evidence="5 10" id="KW-1133">Transmembrane helix</keyword>
<dbReference type="EMBL" id="CP014244">
    <property type="protein sequence ID" value="AMD20353.1"/>
    <property type="molecule type" value="Genomic_DNA"/>
</dbReference>
<evidence type="ECO:0000256" key="1">
    <source>
        <dbReference type="ARBA" id="ARBA00004141"/>
    </source>
</evidence>
<feature type="transmembrane region" description="Helical" evidence="10">
    <location>
        <begin position="163"/>
        <end position="184"/>
    </location>
</feature>
<dbReference type="Pfam" id="PF02076">
    <property type="entry name" value="STE3"/>
    <property type="match status" value="1"/>
</dbReference>
<keyword evidence="8" id="KW-0675">Receptor</keyword>
<feature type="transmembrane region" description="Helical" evidence="10">
    <location>
        <begin position="264"/>
        <end position="285"/>
    </location>
</feature>
<evidence type="ECO:0000256" key="6">
    <source>
        <dbReference type="ARBA" id="ARBA00023040"/>
    </source>
</evidence>
<dbReference type="Proteomes" id="UP000243052">
    <property type="component" value="Chromosome iv"/>
</dbReference>
<evidence type="ECO:0000256" key="3">
    <source>
        <dbReference type="ARBA" id="ARBA00022507"/>
    </source>
</evidence>
<evidence type="ECO:0000256" key="8">
    <source>
        <dbReference type="ARBA" id="ARBA00023170"/>
    </source>
</evidence>
<name>A0A109UYZ9_9SACH</name>
<dbReference type="GO" id="GO:0005886">
    <property type="term" value="C:plasma membrane"/>
    <property type="evidence" value="ECO:0007669"/>
    <property type="project" value="TreeGrafter"/>
</dbReference>
<comment type="subcellular location">
    <subcellularLocation>
        <location evidence="1">Membrane</location>
        <topology evidence="1">Multi-pass membrane protein</topology>
    </subcellularLocation>
</comment>
<keyword evidence="12" id="KW-1185">Reference proteome</keyword>
<proteinExistence type="inferred from homology"/>
<evidence type="ECO:0000256" key="7">
    <source>
        <dbReference type="ARBA" id="ARBA00023136"/>
    </source>
</evidence>
<sequence length="447" mass="50736">MSFIGSIVTLRSLALVLLLPPLLWHSTTRNTPAVILITWLVLMNIKGIVDTSVWGGADFDEQWHGYVWCDFMVRLQVGANIGVSCAVANIAYNLHVILKANDVLPDAKSGRKLFVDLCFCLLIPFLVMLGLYFVQVYRYGIFQYNGCQPILTPTWATVLFYTMWMPLCSLVGFVYALLLLRVFYKKRKDVRDILHCTNSGLNLSRFARLLTFCLCIILIMFPFSLYSFISELEYVDGGYDFGLLATSPTRSEVLFEPSTPSYDTWLYITMSYLVFLIFGLGSDAVKLYAKCARALGAGVILDRLNRYLRNNSNSRMSRLTKQFLSKQTHSDFYTGTMSDSSGMHGDIKTVQTTPTNFVIDYRLPQDFKRQERRRRKGAMVADVIQGHHAVSFEDMMKSVNDEIDFSQPVDTSPFTEVAYSEISAFDKSVKEVDETISLESGSTRNEK</sequence>
<feature type="transmembrane region" description="Helical" evidence="10">
    <location>
        <begin position="71"/>
        <end position="92"/>
    </location>
</feature>
<evidence type="ECO:0000256" key="9">
    <source>
        <dbReference type="ARBA" id="ARBA00023224"/>
    </source>
</evidence>
<dbReference type="OrthoDB" id="2874149at2759"/>
<dbReference type="PRINTS" id="PR00899">
    <property type="entry name" value="GPCRSTE3"/>
</dbReference>
<dbReference type="RefSeq" id="XP_017987349.1">
    <property type="nucleotide sequence ID" value="XM_018132073.1"/>
</dbReference>
<keyword evidence="3" id="KW-0589">Pheromone response</keyword>